<name>A0ACC2DBM0_DIPCM</name>
<dbReference type="Proteomes" id="UP001162992">
    <property type="component" value="Chromosome 6"/>
</dbReference>
<comment type="caution">
    <text evidence="1">The sequence shown here is derived from an EMBL/GenBank/DDBJ whole genome shotgun (WGS) entry which is preliminary data.</text>
</comment>
<evidence type="ECO:0000313" key="1">
    <source>
        <dbReference type="EMBL" id="KAJ7551643.1"/>
    </source>
</evidence>
<organism evidence="1 2">
    <name type="scientific">Diphasiastrum complanatum</name>
    <name type="common">Issler's clubmoss</name>
    <name type="synonym">Lycopodium complanatum</name>
    <dbReference type="NCBI Taxonomy" id="34168"/>
    <lineage>
        <taxon>Eukaryota</taxon>
        <taxon>Viridiplantae</taxon>
        <taxon>Streptophyta</taxon>
        <taxon>Embryophyta</taxon>
        <taxon>Tracheophyta</taxon>
        <taxon>Lycopodiopsida</taxon>
        <taxon>Lycopodiales</taxon>
        <taxon>Lycopodiaceae</taxon>
        <taxon>Lycopodioideae</taxon>
        <taxon>Diphasiastrum</taxon>
    </lineage>
</organism>
<keyword evidence="2" id="KW-1185">Reference proteome</keyword>
<evidence type="ECO:0000313" key="2">
    <source>
        <dbReference type="Proteomes" id="UP001162992"/>
    </source>
</evidence>
<proteinExistence type="predicted"/>
<reference evidence="2" key="1">
    <citation type="journal article" date="2024" name="Proc. Natl. Acad. Sci. U.S.A.">
        <title>Extraordinary preservation of gene collinearity over three hundred million years revealed in homosporous lycophytes.</title>
        <authorList>
            <person name="Li C."/>
            <person name="Wickell D."/>
            <person name="Kuo L.Y."/>
            <person name="Chen X."/>
            <person name="Nie B."/>
            <person name="Liao X."/>
            <person name="Peng D."/>
            <person name="Ji J."/>
            <person name="Jenkins J."/>
            <person name="Williams M."/>
            <person name="Shu S."/>
            <person name="Plott C."/>
            <person name="Barry K."/>
            <person name="Rajasekar S."/>
            <person name="Grimwood J."/>
            <person name="Han X."/>
            <person name="Sun S."/>
            <person name="Hou Z."/>
            <person name="He W."/>
            <person name="Dai G."/>
            <person name="Sun C."/>
            <person name="Schmutz J."/>
            <person name="Leebens-Mack J.H."/>
            <person name="Li F.W."/>
            <person name="Wang L."/>
        </authorList>
    </citation>
    <scope>NUCLEOTIDE SEQUENCE [LARGE SCALE GENOMIC DNA]</scope>
    <source>
        <strain evidence="2">cv. PW_Plant_1</strain>
    </source>
</reference>
<dbReference type="EMBL" id="CM055097">
    <property type="protein sequence ID" value="KAJ7551643.1"/>
    <property type="molecule type" value="Genomic_DNA"/>
</dbReference>
<accession>A0ACC2DBM0</accession>
<sequence>MNDLLEDSLTSEGGTNVGELTKVEEDVDTGVSHAPDAASDNTLSEFFKEVGDLKNDMARIQKSIHKLQDAQSETKTIAKASGMNELKKRMEADIDDVTLAAQRVKVKLEALDKANIANRKKSGCGEGSSTDRSRMSITVTLKKKLKEVMQAFQALRQSFQDEYREVVERRIFTVTGKKADEETVDHLIETGESELIFKKAIQQLGRGQILDTIGEIQERHEAVKDIERKLFDLHQIFLDMAVLVESQGEMLDNIESQVFRNCFHYKLDARTSFMWNVHFTYALSPSDVHFTETLSLSRKWLFCCSLLLHIIRRVSKAVDHVQSGTAALQKVKKLQRGTRKWMCIAIILLLIIIAIIVVAVLQPWKNKNV</sequence>
<gene>
    <name evidence="1" type="ORF">O6H91_06G022800</name>
</gene>
<protein>
    <submittedName>
        <fullName evidence="1">Uncharacterized protein</fullName>
    </submittedName>
</protein>